<sequence>MLGSGFLLNFLGWGSLICVIFPCFLSALLLMVNYWDNYSILKIELELMEENENQGPGLRKFLKSRGRLIFIDYNFCIDACKRLLHSSGSSAVSVAHTPTAASEVPKFHHSYSFL</sequence>
<dbReference type="EMBL" id="JAXIOK010000014">
    <property type="protein sequence ID" value="KAK4755496.1"/>
    <property type="molecule type" value="Genomic_DNA"/>
</dbReference>
<organism evidence="2 3">
    <name type="scientific">Trapa incisa</name>
    <dbReference type="NCBI Taxonomy" id="236973"/>
    <lineage>
        <taxon>Eukaryota</taxon>
        <taxon>Viridiplantae</taxon>
        <taxon>Streptophyta</taxon>
        <taxon>Embryophyta</taxon>
        <taxon>Tracheophyta</taxon>
        <taxon>Spermatophyta</taxon>
        <taxon>Magnoliopsida</taxon>
        <taxon>eudicotyledons</taxon>
        <taxon>Gunneridae</taxon>
        <taxon>Pentapetalae</taxon>
        <taxon>rosids</taxon>
        <taxon>malvids</taxon>
        <taxon>Myrtales</taxon>
        <taxon>Lythraceae</taxon>
        <taxon>Trapa</taxon>
    </lineage>
</organism>
<dbReference type="AlphaFoldDB" id="A0AAN7JWA7"/>
<keyword evidence="3" id="KW-1185">Reference proteome</keyword>
<keyword evidence="1" id="KW-0472">Membrane</keyword>
<protein>
    <submittedName>
        <fullName evidence="2">Uncharacterized protein</fullName>
    </submittedName>
</protein>
<comment type="caution">
    <text evidence="2">The sequence shown here is derived from an EMBL/GenBank/DDBJ whole genome shotgun (WGS) entry which is preliminary data.</text>
</comment>
<keyword evidence="1" id="KW-0812">Transmembrane</keyword>
<name>A0AAN7JWA7_9MYRT</name>
<accession>A0AAN7JWA7</accession>
<gene>
    <name evidence="2" type="ORF">SAY87_009253</name>
</gene>
<feature type="transmembrane region" description="Helical" evidence="1">
    <location>
        <begin position="6"/>
        <end position="32"/>
    </location>
</feature>
<evidence type="ECO:0000313" key="3">
    <source>
        <dbReference type="Proteomes" id="UP001345219"/>
    </source>
</evidence>
<reference evidence="2 3" key="1">
    <citation type="journal article" date="2023" name="Hortic Res">
        <title>Pangenome of water caltrop reveals structural variations and asymmetric subgenome divergence after allopolyploidization.</title>
        <authorList>
            <person name="Zhang X."/>
            <person name="Chen Y."/>
            <person name="Wang L."/>
            <person name="Yuan Y."/>
            <person name="Fang M."/>
            <person name="Shi L."/>
            <person name="Lu R."/>
            <person name="Comes H.P."/>
            <person name="Ma Y."/>
            <person name="Chen Y."/>
            <person name="Huang G."/>
            <person name="Zhou Y."/>
            <person name="Zheng Z."/>
            <person name="Qiu Y."/>
        </authorList>
    </citation>
    <scope>NUCLEOTIDE SEQUENCE [LARGE SCALE GENOMIC DNA]</scope>
    <source>
        <tissue evidence="2">Roots</tissue>
    </source>
</reference>
<evidence type="ECO:0000256" key="1">
    <source>
        <dbReference type="SAM" id="Phobius"/>
    </source>
</evidence>
<keyword evidence="1" id="KW-1133">Transmembrane helix</keyword>
<proteinExistence type="predicted"/>
<dbReference type="Proteomes" id="UP001345219">
    <property type="component" value="Chromosome 8"/>
</dbReference>
<evidence type="ECO:0000313" key="2">
    <source>
        <dbReference type="EMBL" id="KAK4755496.1"/>
    </source>
</evidence>